<feature type="transmembrane region" description="Helical" evidence="1">
    <location>
        <begin position="6"/>
        <end position="25"/>
    </location>
</feature>
<proteinExistence type="predicted"/>
<dbReference type="EMBL" id="JBHTKL010000005">
    <property type="protein sequence ID" value="MFD1019810.1"/>
    <property type="molecule type" value="Genomic_DNA"/>
</dbReference>
<reference evidence="3" key="1">
    <citation type="journal article" date="2019" name="Int. J. Syst. Evol. Microbiol.">
        <title>The Global Catalogue of Microorganisms (GCM) 10K type strain sequencing project: providing services to taxonomists for standard genome sequencing and annotation.</title>
        <authorList>
            <consortium name="The Broad Institute Genomics Platform"/>
            <consortium name="The Broad Institute Genome Sequencing Center for Infectious Disease"/>
            <person name="Wu L."/>
            <person name="Ma J."/>
        </authorList>
    </citation>
    <scope>NUCLEOTIDE SEQUENCE [LARGE SCALE GENOMIC DNA]</scope>
    <source>
        <strain evidence="3">CCUG 56607</strain>
    </source>
</reference>
<protein>
    <recommendedName>
        <fullName evidence="4">Ribosomal protein L7/L12 C-terminal domain-containing protein</fullName>
    </recommendedName>
</protein>
<sequence length="98" mass="11128">MELTLQGGLAFLVLFFLLLGMLSKLKQMEQRMSSMNQRLEQLAEYMGLPENPEIDKLRILIEEGKDIEAVKEARKAFGFSLVEGKRYIDSLKASMNSG</sequence>
<keyword evidence="1" id="KW-0472">Membrane</keyword>
<dbReference type="Proteomes" id="UP001596990">
    <property type="component" value="Unassembled WGS sequence"/>
</dbReference>
<keyword evidence="1" id="KW-1133">Transmembrane helix</keyword>
<evidence type="ECO:0000313" key="3">
    <source>
        <dbReference type="Proteomes" id="UP001596990"/>
    </source>
</evidence>
<evidence type="ECO:0000313" key="2">
    <source>
        <dbReference type="EMBL" id="MFD1019810.1"/>
    </source>
</evidence>
<keyword evidence="1" id="KW-0812">Transmembrane</keyword>
<evidence type="ECO:0008006" key="4">
    <source>
        <dbReference type="Google" id="ProtNLM"/>
    </source>
</evidence>
<comment type="caution">
    <text evidence="2">The sequence shown here is derived from an EMBL/GenBank/DDBJ whole genome shotgun (WGS) entry which is preliminary data.</text>
</comment>
<gene>
    <name evidence="2" type="ORF">ACFQ2J_11555</name>
</gene>
<evidence type="ECO:0000256" key="1">
    <source>
        <dbReference type="SAM" id="Phobius"/>
    </source>
</evidence>
<accession>A0ABW3L3L8</accession>
<name>A0ABW3L3L8_9BACI</name>
<dbReference type="RefSeq" id="WP_386060316.1">
    <property type="nucleotide sequence ID" value="NZ_JBHTKL010000005.1"/>
</dbReference>
<organism evidence="2 3">
    <name type="scientific">Thalassobacillus hwangdonensis</name>
    <dbReference type="NCBI Taxonomy" id="546108"/>
    <lineage>
        <taxon>Bacteria</taxon>
        <taxon>Bacillati</taxon>
        <taxon>Bacillota</taxon>
        <taxon>Bacilli</taxon>
        <taxon>Bacillales</taxon>
        <taxon>Bacillaceae</taxon>
        <taxon>Thalassobacillus</taxon>
    </lineage>
</organism>
<keyword evidence="3" id="KW-1185">Reference proteome</keyword>